<dbReference type="Proteomes" id="UP000284219">
    <property type="component" value="Unassembled WGS sequence"/>
</dbReference>
<comment type="caution">
    <text evidence="2">The sequence shown here is derived from an EMBL/GenBank/DDBJ whole genome shotgun (WGS) entry which is preliminary data.</text>
</comment>
<protein>
    <submittedName>
        <fullName evidence="2">Uncharacterized protein</fullName>
    </submittedName>
</protein>
<evidence type="ECO:0000313" key="2">
    <source>
        <dbReference type="EMBL" id="RKD25020.1"/>
    </source>
</evidence>
<dbReference type="RefSeq" id="WP_120188839.1">
    <property type="nucleotide sequence ID" value="NZ_MCHY01000007.1"/>
</dbReference>
<dbReference type="EMBL" id="MCHY01000007">
    <property type="protein sequence ID" value="RKD25020.1"/>
    <property type="molecule type" value="Genomic_DNA"/>
</dbReference>
<organism evidence="2 3">
    <name type="scientific">Ammoniphilus oxalaticus</name>
    <dbReference type="NCBI Taxonomy" id="66863"/>
    <lineage>
        <taxon>Bacteria</taxon>
        <taxon>Bacillati</taxon>
        <taxon>Bacillota</taxon>
        <taxon>Bacilli</taxon>
        <taxon>Bacillales</taxon>
        <taxon>Paenibacillaceae</taxon>
        <taxon>Aneurinibacillus group</taxon>
        <taxon>Ammoniphilus</taxon>
    </lineage>
</organism>
<proteinExistence type="predicted"/>
<evidence type="ECO:0000256" key="1">
    <source>
        <dbReference type="SAM" id="SignalP"/>
    </source>
</evidence>
<keyword evidence="1" id="KW-0732">Signal</keyword>
<reference evidence="2 3" key="1">
    <citation type="submission" date="2016-08" db="EMBL/GenBank/DDBJ databases">
        <title>Novel Firmicute Genomes.</title>
        <authorList>
            <person name="Poppleton D.I."/>
            <person name="Gribaldo S."/>
        </authorList>
    </citation>
    <scope>NUCLEOTIDE SEQUENCE [LARGE SCALE GENOMIC DNA]</scope>
    <source>
        <strain evidence="2 3">RAOx-1</strain>
    </source>
</reference>
<evidence type="ECO:0000313" key="3">
    <source>
        <dbReference type="Proteomes" id="UP000284219"/>
    </source>
</evidence>
<sequence length="421" mass="47170">MKRSKKRMTALAFTVGASLFISTAFADALLGSGYDRLKTSVKTTAAQMEEGMDNYTVEMLVSIKDNDRTLVQMSNVMKEDQTKRMTENESVTQYGSGKSESHYIYSDVKQSISKHGSENKYYVTDYSDDPEREMYHMFDNPFKQQGAQEMEKIIDAMIGNLKEHVQAEERAEGGKLYSGSLSATQVPAIVNAVSSFGVKQFIRDQNRHGGPDMKVEEIESDIFVKKVTGTAIENKAGLLEHLTGEIILSGKDKNGAQREFSLQVVFNLSQIGSTKIAAPNLAGSDVETVSSYNGLSAKHIGTYKNNIVIEKDGQIVKIGERSLQISKIEDKNVSGTYKETIKPGFEADYDDPYEFSFQYKHSGSMPLFTYTTPTGKQENGQIHISSGKLYLDLGVEKMDEHSYRSNQRQNYDQEFNRVFEE</sequence>
<gene>
    <name evidence="2" type="ORF">BEP19_04110</name>
</gene>
<name>A0A419SLS1_9BACL</name>
<dbReference type="OrthoDB" id="2518519at2"/>
<accession>A0A419SLS1</accession>
<feature type="chain" id="PRO_5019063282" evidence="1">
    <location>
        <begin position="27"/>
        <end position="421"/>
    </location>
</feature>
<keyword evidence="3" id="KW-1185">Reference proteome</keyword>
<feature type="signal peptide" evidence="1">
    <location>
        <begin position="1"/>
        <end position="26"/>
    </location>
</feature>
<dbReference type="AlphaFoldDB" id="A0A419SLS1"/>